<feature type="signal peptide" evidence="1">
    <location>
        <begin position="1"/>
        <end position="31"/>
    </location>
</feature>
<protein>
    <submittedName>
        <fullName evidence="2">Putative secreted protein</fullName>
    </submittedName>
</protein>
<evidence type="ECO:0000313" key="2">
    <source>
        <dbReference type="EMBL" id="MXU82667.1"/>
    </source>
</evidence>
<sequence>MGGGCWRKAEGWGRSARALLLPGCCICCTAAARDGGRAASAMSLWCHSVFCFSKNSGLKVWSSSCSSGSF</sequence>
<keyword evidence="1" id="KW-0732">Signal</keyword>
<dbReference type="EMBL" id="GIFC01000584">
    <property type="protein sequence ID" value="MXU82667.1"/>
    <property type="molecule type" value="Transcribed_RNA"/>
</dbReference>
<reference evidence="2" key="1">
    <citation type="submission" date="2019-12" db="EMBL/GenBank/DDBJ databases">
        <title>An insight into the sialome of adult female Ixodes ricinus ticks feeding for 6 days.</title>
        <authorList>
            <person name="Perner J."/>
            <person name="Ribeiro J.M.C."/>
        </authorList>
    </citation>
    <scope>NUCLEOTIDE SEQUENCE</scope>
    <source>
        <strain evidence="2">Semi-engorged</strain>
        <tissue evidence="2">Salivary glands</tissue>
    </source>
</reference>
<dbReference type="AlphaFoldDB" id="A0A6B0U0E1"/>
<name>A0A6B0U0E1_IXORI</name>
<feature type="chain" id="PRO_5025588228" evidence="1">
    <location>
        <begin position="32"/>
        <end position="70"/>
    </location>
</feature>
<accession>A0A6B0U0E1</accession>
<organism evidence="2">
    <name type="scientific">Ixodes ricinus</name>
    <name type="common">Common tick</name>
    <name type="synonym">Acarus ricinus</name>
    <dbReference type="NCBI Taxonomy" id="34613"/>
    <lineage>
        <taxon>Eukaryota</taxon>
        <taxon>Metazoa</taxon>
        <taxon>Ecdysozoa</taxon>
        <taxon>Arthropoda</taxon>
        <taxon>Chelicerata</taxon>
        <taxon>Arachnida</taxon>
        <taxon>Acari</taxon>
        <taxon>Parasitiformes</taxon>
        <taxon>Ixodida</taxon>
        <taxon>Ixodoidea</taxon>
        <taxon>Ixodidae</taxon>
        <taxon>Ixodinae</taxon>
        <taxon>Ixodes</taxon>
    </lineage>
</organism>
<proteinExistence type="predicted"/>
<evidence type="ECO:0000256" key="1">
    <source>
        <dbReference type="SAM" id="SignalP"/>
    </source>
</evidence>